<keyword evidence="1" id="KW-1133">Transmembrane helix</keyword>
<feature type="transmembrane region" description="Helical" evidence="1">
    <location>
        <begin position="380"/>
        <end position="398"/>
    </location>
</feature>
<proteinExistence type="predicted"/>
<feature type="transmembrane region" description="Helical" evidence="1">
    <location>
        <begin position="266"/>
        <end position="284"/>
    </location>
</feature>
<keyword evidence="1" id="KW-0812">Transmembrane</keyword>
<keyword evidence="3" id="KW-1185">Reference proteome</keyword>
<dbReference type="RefSeq" id="WP_211862120.1">
    <property type="nucleotide sequence ID" value="NZ_JAAEDM010000025.1"/>
</dbReference>
<feature type="transmembrane region" description="Helical" evidence="1">
    <location>
        <begin position="173"/>
        <end position="196"/>
    </location>
</feature>
<feature type="transmembrane region" description="Helical" evidence="1">
    <location>
        <begin position="123"/>
        <end position="141"/>
    </location>
</feature>
<dbReference type="AlphaFoldDB" id="A0A9X9WX66"/>
<evidence type="ECO:0000313" key="3">
    <source>
        <dbReference type="Proteomes" id="UP001138751"/>
    </source>
</evidence>
<organism evidence="2 3">
    <name type="scientific">Neoroseomonas soli</name>
    <dbReference type="NCBI Taxonomy" id="1081025"/>
    <lineage>
        <taxon>Bacteria</taxon>
        <taxon>Pseudomonadati</taxon>
        <taxon>Pseudomonadota</taxon>
        <taxon>Alphaproteobacteria</taxon>
        <taxon>Acetobacterales</taxon>
        <taxon>Acetobacteraceae</taxon>
        <taxon>Neoroseomonas</taxon>
    </lineage>
</organism>
<sequence length="416" mass="46117">MAEARIGFLQFKQQRLLLFALLVLVAISSNQLNYQTDHEQIVIGAGDILSYFAMSEAAPGLVTVPVPYHHAQRIFLPYLLGIVSDVTGLSIPMTYLVAGSLLLALAFWFFVRCCELLGMREETVFIVSMAVLFNPYLFRHYFMFNGYINDIGFLAGLSASLFGLFAGRRGIMLAGIVLASLSRQTTLVILPAYILLEYALNYSRGWRINIFTLSYLTLPILIYIGTSFIASHTGLPSETDMALLGLLYWIRSDFSIGRFLDFTIRGVIPFAFAFALLLGCRVTVPRERDRLLVVAGLLALIVPICAQPFLGGPDWTLNSIARLNALAAFPVFLLVGMSIDSYMNRLSPQIASALGALIVLGSVHHIYTFPGAFSAEKNKWFAVVHFSAAFATAVVLWISTRRDQERERAGSRLDAR</sequence>
<gene>
    <name evidence="2" type="ORF">GXW76_11235</name>
</gene>
<feature type="transmembrane region" description="Helical" evidence="1">
    <location>
        <begin position="323"/>
        <end position="343"/>
    </location>
</feature>
<feature type="transmembrane region" description="Helical" evidence="1">
    <location>
        <begin position="291"/>
        <end position="311"/>
    </location>
</feature>
<comment type="caution">
    <text evidence="2">The sequence shown here is derived from an EMBL/GenBank/DDBJ whole genome shotgun (WGS) entry which is preliminary data.</text>
</comment>
<reference evidence="2" key="2">
    <citation type="journal article" date="2021" name="Syst. Appl. Microbiol.">
        <title>Roseomonas hellenica sp. nov., isolated from roots of wild-growing Alkanna tinctoria.</title>
        <authorList>
            <person name="Rat A."/>
            <person name="Naranjo H.D."/>
            <person name="Lebbe L."/>
            <person name="Cnockaert M."/>
            <person name="Krigas N."/>
            <person name="Grigoriadou K."/>
            <person name="Maloupa E."/>
            <person name="Willems A."/>
        </authorList>
    </citation>
    <scope>NUCLEOTIDE SEQUENCE</scope>
    <source>
        <strain evidence="2">LMG 31231</strain>
    </source>
</reference>
<dbReference type="Proteomes" id="UP001138751">
    <property type="component" value="Unassembled WGS sequence"/>
</dbReference>
<evidence type="ECO:0000256" key="1">
    <source>
        <dbReference type="SAM" id="Phobius"/>
    </source>
</evidence>
<feature type="transmembrane region" description="Helical" evidence="1">
    <location>
        <begin position="93"/>
        <end position="111"/>
    </location>
</feature>
<evidence type="ECO:0000313" key="2">
    <source>
        <dbReference type="EMBL" id="MBR0671745.1"/>
    </source>
</evidence>
<protein>
    <submittedName>
        <fullName evidence="2">Uncharacterized protein</fullName>
    </submittedName>
</protein>
<feature type="transmembrane region" description="Helical" evidence="1">
    <location>
        <begin position="350"/>
        <end position="368"/>
    </location>
</feature>
<accession>A0A9X9WX66</accession>
<keyword evidence="1" id="KW-0472">Membrane</keyword>
<name>A0A9X9WX66_9PROT</name>
<feature type="transmembrane region" description="Helical" evidence="1">
    <location>
        <begin position="208"/>
        <end position="230"/>
    </location>
</feature>
<reference evidence="2" key="1">
    <citation type="submission" date="2020-01" db="EMBL/GenBank/DDBJ databases">
        <authorList>
            <person name="Rat A."/>
        </authorList>
    </citation>
    <scope>NUCLEOTIDE SEQUENCE</scope>
    <source>
        <strain evidence="2">LMG 31231</strain>
    </source>
</reference>
<dbReference type="EMBL" id="JAAEDM010000025">
    <property type="protein sequence ID" value="MBR0671745.1"/>
    <property type="molecule type" value="Genomic_DNA"/>
</dbReference>